<keyword evidence="10" id="KW-0119">Carbohydrate metabolism</keyword>
<evidence type="ECO:0000256" key="11">
    <source>
        <dbReference type="RuleBase" id="RU004326"/>
    </source>
</evidence>
<dbReference type="CDD" id="cd05799">
    <property type="entry name" value="PGM2"/>
    <property type="match status" value="1"/>
</dbReference>
<dbReference type="InterPro" id="IPR016055">
    <property type="entry name" value="A-D-PHexomutase_a/b/a-I/II/III"/>
</dbReference>
<dbReference type="STRING" id="283909.R7UWY2"/>
<dbReference type="Pfam" id="PF02878">
    <property type="entry name" value="PGM_PMM_I"/>
    <property type="match status" value="1"/>
</dbReference>
<dbReference type="GO" id="GO:0006006">
    <property type="term" value="P:glucose metabolic process"/>
    <property type="evidence" value="ECO:0007669"/>
    <property type="project" value="UniProtKB-KW"/>
</dbReference>
<reference evidence="16" key="3">
    <citation type="submission" date="2015-06" db="UniProtKB">
        <authorList>
            <consortium name="EnsemblMetazoa"/>
        </authorList>
    </citation>
    <scope>IDENTIFICATION</scope>
</reference>
<comment type="subcellular location">
    <subcellularLocation>
        <location evidence="2">Cytoplasm</location>
    </subcellularLocation>
</comment>
<organism evidence="15">
    <name type="scientific">Capitella teleta</name>
    <name type="common">Polychaete worm</name>
    <dbReference type="NCBI Taxonomy" id="283909"/>
    <lineage>
        <taxon>Eukaryota</taxon>
        <taxon>Metazoa</taxon>
        <taxon>Spiralia</taxon>
        <taxon>Lophotrochozoa</taxon>
        <taxon>Annelida</taxon>
        <taxon>Polychaeta</taxon>
        <taxon>Sedentaria</taxon>
        <taxon>Scolecida</taxon>
        <taxon>Capitellidae</taxon>
        <taxon>Capitella</taxon>
    </lineage>
</organism>
<dbReference type="PROSITE" id="PS00710">
    <property type="entry name" value="PGM_PMM"/>
    <property type="match status" value="1"/>
</dbReference>
<dbReference type="EMBL" id="AMQN01006914">
    <property type="status" value="NOT_ANNOTATED_CDS"/>
    <property type="molecule type" value="Genomic_DNA"/>
</dbReference>
<dbReference type="Gene3D" id="3.40.120.10">
    <property type="entry name" value="Alpha-D-Glucose-1,6-Bisphosphate, subunit A, domain 3"/>
    <property type="match status" value="3"/>
</dbReference>
<evidence type="ECO:0000259" key="13">
    <source>
        <dbReference type="Pfam" id="PF02879"/>
    </source>
</evidence>
<reference evidence="15 17" key="2">
    <citation type="journal article" date="2013" name="Nature">
        <title>Insights into bilaterian evolution from three spiralian genomes.</title>
        <authorList>
            <person name="Simakov O."/>
            <person name="Marletaz F."/>
            <person name="Cho S.J."/>
            <person name="Edsinger-Gonzales E."/>
            <person name="Havlak P."/>
            <person name="Hellsten U."/>
            <person name="Kuo D.H."/>
            <person name="Larsson T."/>
            <person name="Lv J."/>
            <person name="Arendt D."/>
            <person name="Savage R."/>
            <person name="Osoegawa K."/>
            <person name="de Jong P."/>
            <person name="Grimwood J."/>
            <person name="Chapman J.A."/>
            <person name="Shapiro H."/>
            <person name="Aerts A."/>
            <person name="Otillar R.P."/>
            <person name="Terry A.Y."/>
            <person name="Boore J.L."/>
            <person name="Grigoriev I.V."/>
            <person name="Lindberg D.R."/>
            <person name="Seaver E.C."/>
            <person name="Weisblat D.A."/>
            <person name="Putnam N.H."/>
            <person name="Rokhsar D.S."/>
        </authorList>
    </citation>
    <scope>NUCLEOTIDE SEQUENCE</scope>
    <source>
        <strain evidence="15 17">I ESC-2004</strain>
    </source>
</reference>
<sequence>MWKFVTGDSDVDVRLQEWFGWDKNEKTRAELEKLVAENDVVELRKRLLTRMEFGTAGLRSAMGAGYSRMNDLTIIQTTQGFGHYMLKVTPNVKDRGVVIGYDARHNSRRFAELASTVLLNLGIRVYLFSKITPTPFVPFGVVRLKTDWGIMVTASHNPKQDNGYKVYFRNGAQIIPPHDAGIAASILEHLTPEGSSWDTSQLAHRLQPDPFAELWQAYMASVTSLSFSRSTNSDSPVNFTYTAMHGVGYEAIQAATKAFNFKAMIPVLQQVEPDPEFPTVKFPNPEEGKSALDLAIQTANENNCTVIVANDPDADRLALAERNEAGAWHVFTGNDIGGLIGWWLITQRPLASDMYCLSSTVSSKILRSICLKEGLHHVETLTGFKWMANGAIDLMNAGKSVVFAFEEAIGFMCGTEVLDKDGISAAMVAMEMTSYLYRQGLTLKQQLDKLHITYGHHVSNNSYFICHDSTITKKMFDRLRDYEGSGFYPTHCGPYRILNVRDLTTGFDSRHPDKKADLPSSASSQMLTFYFENGCEITLRTSGTEPKIKYYSELCVPPEKGRSRESVETELKEVVRNMIEHFYQPELNHLIARSS</sequence>
<dbReference type="Proteomes" id="UP000014760">
    <property type="component" value="Unassembled WGS sequence"/>
</dbReference>
<proteinExistence type="inferred from homology"/>
<dbReference type="Pfam" id="PF02880">
    <property type="entry name" value="PGM_PMM_III"/>
    <property type="match status" value="1"/>
</dbReference>
<dbReference type="InterPro" id="IPR005844">
    <property type="entry name" value="A-D-PHexomutase_a/b/a-I"/>
</dbReference>
<evidence type="ECO:0000313" key="17">
    <source>
        <dbReference type="Proteomes" id="UP000014760"/>
    </source>
</evidence>
<dbReference type="GO" id="GO:0006166">
    <property type="term" value="P:purine ribonucleoside salvage"/>
    <property type="evidence" value="ECO:0007669"/>
    <property type="project" value="TreeGrafter"/>
</dbReference>
<comment type="cofactor">
    <cofactor evidence="1">
        <name>Mg(2+)</name>
        <dbReference type="ChEBI" id="CHEBI:18420"/>
    </cofactor>
</comment>
<dbReference type="OrthoDB" id="8300170at2759"/>
<keyword evidence="9" id="KW-0413">Isomerase</keyword>
<dbReference type="AlphaFoldDB" id="R7UWY2"/>
<keyword evidence="17" id="KW-1185">Reference proteome</keyword>
<dbReference type="GO" id="GO:0005634">
    <property type="term" value="C:nucleus"/>
    <property type="evidence" value="ECO:0007669"/>
    <property type="project" value="TreeGrafter"/>
</dbReference>
<evidence type="ECO:0000256" key="3">
    <source>
        <dbReference type="ARBA" id="ARBA00010231"/>
    </source>
</evidence>
<evidence type="ECO:0000256" key="1">
    <source>
        <dbReference type="ARBA" id="ARBA00001946"/>
    </source>
</evidence>
<feature type="domain" description="Alpha-D-phosphohexomutase alpha/beta/alpha" evidence="13">
    <location>
        <begin position="217"/>
        <end position="321"/>
    </location>
</feature>
<dbReference type="InterPro" id="IPR005846">
    <property type="entry name" value="A-D-PHexomutase_a/b/a-III"/>
</dbReference>
<accession>R7UWY2</accession>
<comment type="similarity">
    <text evidence="3 11">Belongs to the phosphohexose mutase family.</text>
</comment>
<dbReference type="GO" id="GO:0005737">
    <property type="term" value="C:cytoplasm"/>
    <property type="evidence" value="ECO:0007669"/>
    <property type="project" value="UniProtKB-SubCell"/>
</dbReference>
<evidence type="ECO:0008006" key="18">
    <source>
        <dbReference type="Google" id="ProtNLM"/>
    </source>
</evidence>
<keyword evidence="8 11" id="KW-0460">Magnesium</keyword>
<evidence type="ECO:0000256" key="4">
    <source>
        <dbReference type="ARBA" id="ARBA00022490"/>
    </source>
</evidence>
<name>R7UWY2_CAPTE</name>
<gene>
    <name evidence="15" type="ORF">CAPTEDRAFT_179932</name>
</gene>
<dbReference type="OMA" id="HGTSNKP"/>
<evidence type="ECO:0000313" key="16">
    <source>
        <dbReference type="EnsemblMetazoa" id="CapteP179932"/>
    </source>
</evidence>
<keyword evidence="4" id="KW-0963">Cytoplasm</keyword>
<feature type="domain" description="Alpha-D-phosphohexomutase alpha/beta/alpha" evidence="12">
    <location>
        <begin position="51"/>
        <end position="187"/>
    </location>
</feature>
<keyword evidence="6" id="KW-0597">Phosphoprotein</keyword>
<evidence type="ECO:0000313" key="15">
    <source>
        <dbReference type="EMBL" id="ELU07916.1"/>
    </source>
</evidence>
<evidence type="ECO:0000256" key="9">
    <source>
        <dbReference type="ARBA" id="ARBA00023235"/>
    </source>
</evidence>
<dbReference type="FunFam" id="3.40.120.10:FF:000035">
    <property type="entry name" value="Pgm3p"/>
    <property type="match status" value="1"/>
</dbReference>
<reference evidence="17" key="1">
    <citation type="submission" date="2012-12" db="EMBL/GenBank/DDBJ databases">
        <authorList>
            <person name="Hellsten U."/>
            <person name="Grimwood J."/>
            <person name="Chapman J.A."/>
            <person name="Shapiro H."/>
            <person name="Aerts A."/>
            <person name="Otillar R.P."/>
            <person name="Terry A.Y."/>
            <person name="Boore J.L."/>
            <person name="Simakov O."/>
            <person name="Marletaz F."/>
            <person name="Cho S.-J."/>
            <person name="Edsinger-Gonzales E."/>
            <person name="Havlak P."/>
            <person name="Kuo D.-H."/>
            <person name="Larsson T."/>
            <person name="Lv J."/>
            <person name="Arendt D."/>
            <person name="Savage R."/>
            <person name="Osoegawa K."/>
            <person name="de Jong P."/>
            <person name="Lindberg D.R."/>
            <person name="Seaver E.C."/>
            <person name="Weisblat D.A."/>
            <person name="Putnam N.H."/>
            <person name="Grigoriev I.V."/>
            <person name="Rokhsar D.S."/>
        </authorList>
    </citation>
    <scope>NUCLEOTIDE SEQUENCE</scope>
    <source>
        <strain evidence="17">I ESC-2004</strain>
    </source>
</reference>
<dbReference type="EMBL" id="KB299519">
    <property type="protein sequence ID" value="ELU07916.1"/>
    <property type="molecule type" value="Genomic_DNA"/>
</dbReference>
<dbReference type="SUPFAM" id="SSF55957">
    <property type="entry name" value="Phosphoglucomutase, C-terminal domain"/>
    <property type="match status" value="1"/>
</dbReference>
<dbReference type="SUPFAM" id="SSF53738">
    <property type="entry name" value="Phosphoglucomutase, first 3 domains"/>
    <property type="match status" value="3"/>
</dbReference>
<dbReference type="Pfam" id="PF02879">
    <property type="entry name" value="PGM_PMM_II"/>
    <property type="match status" value="1"/>
</dbReference>
<keyword evidence="7 11" id="KW-0479">Metal-binding</keyword>
<dbReference type="PANTHER" id="PTHR45745">
    <property type="entry name" value="PHOSPHOMANNOMUTASE 45A"/>
    <property type="match status" value="1"/>
</dbReference>
<evidence type="ECO:0000256" key="6">
    <source>
        <dbReference type="ARBA" id="ARBA00022553"/>
    </source>
</evidence>
<evidence type="ECO:0000256" key="10">
    <source>
        <dbReference type="ARBA" id="ARBA00023277"/>
    </source>
</evidence>
<protein>
    <recommendedName>
        <fullName evidence="18">Phosphoglucomutase-2</fullName>
    </recommendedName>
</protein>
<dbReference type="InterPro" id="IPR016066">
    <property type="entry name" value="A-D-PHexomutase_CS"/>
</dbReference>
<feature type="domain" description="Alpha-D-phosphohexomutase alpha/beta/alpha" evidence="14">
    <location>
        <begin position="333"/>
        <end position="449"/>
    </location>
</feature>
<evidence type="ECO:0000256" key="2">
    <source>
        <dbReference type="ARBA" id="ARBA00004496"/>
    </source>
</evidence>
<evidence type="ECO:0000256" key="7">
    <source>
        <dbReference type="ARBA" id="ARBA00022723"/>
    </source>
</evidence>
<dbReference type="FunCoup" id="R7UWY2">
    <property type="interactions" value="535"/>
</dbReference>
<dbReference type="GO" id="GO:0008973">
    <property type="term" value="F:phosphopentomutase activity"/>
    <property type="evidence" value="ECO:0007669"/>
    <property type="project" value="TreeGrafter"/>
</dbReference>
<dbReference type="HOGENOM" id="CLU_016950_0_1_1"/>
<dbReference type="InterPro" id="IPR005845">
    <property type="entry name" value="A-D-PHexomutase_a/b/a-II"/>
</dbReference>
<evidence type="ECO:0000259" key="14">
    <source>
        <dbReference type="Pfam" id="PF02880"/>
    </source>
</evidence>
<dbReference type="PANTHER" id="PTHR45745:SF1">
    <property type="entry name" value="PHOSPHOGLUCOMUTASE 2B-RELATED"/>
    <property type="match status" value="1"/>
</dbReference>
<keyword evidence="5" id="KW-0313">Glucose metabolism</keyword>
<evidence type="ECO:0000256" key="5">
    <source>
        <dbReference type="ARBA" id="ARBA00022526"/>
    </source>
</evidence>
<dbReference type="InterPro" id="IPR036900">
    <property type="entry name" value="A-D-PHexomutase_C_sf"/>
</dbReference>
<evidence type="ECO:0000256" key="8">
    <source>
        <dbReference type="ARBA" id="ARBA00022842"/>
    </source>
</evidence>
<dbReference type="GO" id="GO:0000287">
    <property type="term" value="F:magnesium ion binding"/>
    <property type="evidence" value="ECO:0007669"/>
    <property type="project" value="InterPro"/>
</dbReference>
<dbReference type="EnsemblMetazoa" id="CapteT179932">
    <property type="protein sequence ID" value="CapteP179932"/>
    <property type="gene ID" value="CapteG179932"/>
</dbReference>
<evidence type="ECO:0000259" key="12">
    <source>
        <dbReference type="Pfam" id="PF02878"/>
    </source>
</evidence>